<dbReference type="InterPro" id="IPR027417">
    <property type="entry name" value="P-loop_NTPase"/>
</dbReference>
<dbReference type="AlphaFoldDB" id="A0A933W3R4"/>
<evidence type="ECO:0000313" key="1">
    <source>
        <dbReference type="EMBL" id="MBI5131483.1"/>
    </source>
</evidence>
<reference evidence="1" key="1">
    <citation type="submission" date="2020-07" db="EMBL/GenBank/DDBJ databases">
        <title>Huge and variable diversity of episymbiotic CPR bacteria and DPANN archaea in groundwater ecosystems.</title>
        <authorList>
            <person name="He C.Y."/>
            <person name="Keren R."/>
            <person name="Whittaker M."/>
            <person name="Farag I.F."/>
            <person name="Doudna J."/>
            <person name="Cate J.H.D."/>
            <person name="Banfield J.F."/>
        </authorList>
    </citation>
    <scope>NUCLEOTIDE SEQUENCE</scope>
    <source>
        <strain evidence="1">NC_groundwater_1818_Pr3_B-0.1um_66_35</strain>
    </source>
</reference>
<name>A0A933W3R4_RHOPL</name>
<evidence type="ECO:0000313" key="2">
    <source>
        <dbReference type="Proteomes" id="UP000782519"/>
    </source>
</evidence>
<organism evidence="1 2">
    <name type="scientific">Rhodopseudomonas palustris</name>
    <dbReference type="NCBI Taxonomy" id="1076"/>
    <lineage>
        <taxon>Bacteria</taxon>
        <taxon>Pseudomonadati</taxon>
        <taxon>Pseudomonadota</taxon>
        <taxon>Alphaproteobacteria</taxon>
        <taxon>Hyphomicrobiales</taxon>
        <taxon>Nitrobacteraceae</taxon>
        <taxon>Rhodopseudomonas</taxon>
    </lineage>
</organism>
<protein>
    <submittedName>
        <fullName evidence="1">Uncharacterized protein</fullName>
    </submittedName>
</protein>
<gene>
    <name evidence="1" type="ORF">HZA66_18760</name>
</gene>
<dbReference type="SUPFAM" id="SSF52540">
    <property type="entry name" value="P-loop containing nucleoside triphosphate hydrolases"/>
    <property type="match status" value="1"/>
</dbReference>
<dbReference type="Proteomes" id="UP000782519">
    <property type="component" value="Unassembled WGS sequence"/>
</dbReference>
<dbReference type="Gene3D" id="3.40.50.300">
    <property type="entry name" value="P-loop containing nucleotide triphosphate hydrolases"/>
    <property type="match status" value="1"/>
</dbReference>
<comment type="caution">
    <text evidence="1">The sequence shown here is derived from an EMBL/GenBank/DDBJ whole genome shotgun (WGS) entry which is preliminary data.</text>
</comment>
<proteinExistence type="predicted"/>
<accession>A0A933W3R4</accession>
<sequence>MNDVPVVDLAAVPFADAVAVRSKREVADVISVFDKHGIVASPSPPPAKSLRINRISFSGVKMINGKSDAFEFSWDVSESELFAVVSAENFRGKSTILQVALWALRGEIKNLTTTVENWIQHVDVEFAADQRVIRVEFLIADGVESGTVSVRSAQAATDQPQVHAFADGAQFKRAMEEVMLETLALEPIPTSRKTGDKTSAYNDGWASYTGAFLTDSQSDAIIGQSIGTDLTQRLLQVFVGLPWARTLFQSRARKRVIEAEIQQRKRKLGGHSLDDLEAELQSIKRQIEDEALRSEAAARLLLSQQGYDNAAQDVREALIAWQSSRQEAEVARLGRLNADKLVREMEEERAAAAFFGRLSPKSCPRCSAKISKDRVEREISDHSCSVCFEAVEVPKEEIIQAEIALAKRRLVDAKAIEADANIFVLSREQQHKAARTLLNEAGELLNRLASSGTAGDLQALERRRERLEGMLEVANGVVNADTSDHDDLAVLQASEEEALARIQDTAKQVFGRVSDEVKRIVERLGMRDVETIELKRNANVTITKGGSVSSFGGLAAGEQLRLRIATVIALVRIARDHGVGRHPGLLLIDSPGNEELANSVLIEMLAELKDVVADTPGVQMFVAMRGDPNLFSELPRHRLKIAGAGEYLW</sequence>
<dbReference type="EMBL" id="JACRJB010000053">
    <property type="protein sequence ID" value="MBI5131483.1"/>
    <property type="molecule type" value="Genomic_DNA"/>
</dbReference>